<dbReference type="Proteomes" id="UP000037035">
    <property type="component" value="Unassembled WGS sequence"/>
</dbReference>
<keyword evidence="2" id="KW-0472">Membrane</keyword>
<comment type="caution">
    <text evidence="3">The sequence shown here is derived from an EMBL/GenBank/DDBJ whole genome shotgun (WGS) entry which is preliminary data.</text>
</comment>
<proteinExistence type="predicted"/>
<dbReference type="AlphaFoldDB" id="A0A0L6V733"/>
<gene>
    <name evidence="3" type="ORF">VP01_2363g1</name>
</gene>
<keyword evidence="2" id="KW-1133">Transmembrane helix</keyword>
<reference evidence="3 4" key="1">
    <citation type="submission" date="2015-08" db="EMBL/GenBank/DDBJ databases">
        <title>Next Generation Sequencing and Analysis of the Genome of Puccinia sorghi L Schw, the Causal Agent of Maize Common Rust.</title>
        <authorList>
            <person name="Rochi L."/>
            <person name="Burguener G."/>
            <person name="Darino M."/>
            <person name="Turjanski A."/>
            <person name="Kreff E."/>
            <person name="Dieguez M.J."/>
            <person name="Sacco F."/>
        </authorList>
    </citation>
    <scope>NUCLEOTIDE SEQUENCE [LARGE SCALE GENOMIC DNA]</scope>
    <source>
        <strain evidence="3 4">RO10H11247</strain>
    </source>
</reference>
<keyword evidence="4" id="KW-1185">Reference proteome</keyword>
<feature type="region of interest" description="Disordered" evidence="1">
    <location>
        <begin position="491"/>
        <end position="519"/>
    </location>
</feature>
<dbReference type="EMBL" id="LAVV01007240">
    <property type="protein sequence ID" value="KNZ56616.1"/>
    <property type="molecule type" value="Genomic_DNA"/>
</dbReference>
<name>A0A0L6V733_9BASI</name>
<protein>
    <submittedName>
        <fullName evidence="3">Uncharacterized protein</fullName>
    </submittedName>
</protein>
<evidence type="ECO:0000256" key="2">
    <source>
        <dbReference type="SAM" id="Phobius"/>
    </source>
</evidence>
<evidence type="ECO:0000313" key="4">
    <source>
        <dbReference type="Proteomes" id="UP000037035"/>
    </source>
</evidence>
<keyword evidence="2" id="KW-0812">Transmembrane</keyword>
<evidence type="ECO:0000256" key="1">
    <source>
        <dbReference type="SAM" id="MobiDB-lite"/>
    </source>
</evidence>
<feature type="transmembrane region" description="Helical" evidence="2">
    <location>
        <begin position="34"/>
        <end position="53"/>
    </location>
</feature>
<dbReference type="VEuPathDB" id="FungiDB:VP01_2363g1"/>
<sequence length="519" mass="59629">MWCQVLVMEWQLLFFGIGFWDWDIWLACGMLEGYHISLGLEMLLLYIPSLYWLETCNKSPKLVLKSFQGPNLESFHTTHVNIFCVSLCDAKGYSLLDKCTSKAKNKIWGMGFLGFPQYIRTRCESGGNLLFWGLQERLFYILGGIMLFGLTFLVVTIYLFWEFHPCDLHFCFSIFEKHNFLPFTYLRYSHPTSMATIISSVSVTQHKTLLLKMLFPGTHMKLYGFNLPSLIPLFPRSHPSITDLLWSTAHHEDTSNPVKPTHPLAQPSSKYPSIIIKLSYLLGPDTVTDNENLVLIKYLSFITNVVICEGNCNVAVYLSCYESPNTIIYMLYDHSLRILGHRGDHFIDFILWNTYVFLCTGTNMSHLPRYIHLSRKPPQVDVKQNSPWVGVFIIWMNLWFQQEGRDLGGAGEFSLSPWPQAHKNCCSSPLEVAHLIQPLKTLSIVQFYFLFIIVPYTCSDYSSLFSMKSQKATWHHKAKSNCIRKLHQTPCNPQGSGHHNQPKQASKTPETLQPVSALH</sequence>
<accession>A0A0L6V733</accession>
<evidence type="ECO:0000313" key="3">
    <source>
        <dbReference type="EMBL" id="KNZ56616.1"/>
    </source>
</evidence>
<feature type="transmembrane region" description="Helical" evidence="2">
    <location>
        <begin position="138"/>
        <end position="161"/>
    </location>
</feature>
<organism evidence="3 4">
    <name type="scientific">Puccinia sorghi</name>
    <dbReference type="NCBI Taxonomy" id="27349"/>
    <lineage>
        <taxon>Eukaryota</taxon>
        <taxon>Fungi</taxon>
        <taxon>Dikarya</taxon>
        <taxon>Basidiomycota</taxon>
        <taxon>Pucciniomycotina</taxon>
        <taxon>Pucciniomycetes</taxon>
        <taxon>Pucciniales</taxon>
        <taxon>Pucciniaceae</taxon>
        <taxon>Puccinia</taxon>
    </lineage>
</organism>